<gene>
    <name evidence="1" type="ORF">SNEC2469_LOCUS31268</name>
</gene>
<dbReference type="Proteomes" id="UP000601435">
    <property type="component" value="Unassembled WGS sequence"/>
</dbReference>
<comment type="caution">
    <text evidence="1">The sequence shown here is derived from an EMBL/GenBank/DDBJ whole genome shotgun (WGS) entry which is preliminary data.</text>
</comment>
<feature type="non-terminal residue" evidence="1">
    <location>
        <position position="451"/>
    </location>
</feature>
<dbReference type="EMBL" id="CAJNJA010075203">
    <property type="protein sequence ID" value="CAE7914272.1"/>
    <property type="molecule type" value="Genomic_DNA"/>
</dbReference>
<reference evidence="1" key="1">
    <citation type="submission" date="2021-02" db="EMBL/GenBank/DDBJ databases">
        <authorList>
            <person name="Dougan E. K."/>
            <person name="Rhodes N."/>
            <person name="Thang M."/>
            <person name="Chan C."/>
        </authorList>
    </citation>
    <scope>NUCLEOTIDE SEQUENCE</scope>
</reference>
<proteinExistence type="predicted"/>
<sequence>MPRVYFYLSGKSEKHIECIIETSTQGTSPLLSPRLARLPQLPQVLQLWTGGSPRLLVYSLRALHHLLESQKGEDAEHLDAEKTETIMEKVYHILAREVPQVASEVFLASRDEAEWRQTWLYLILLAQLRVPCNREMKLPVGSHEHSLDLLLGRLNVYISKPETAIKDVPNAFYISHMKMVEKFVREKYSSDCRVPLFLGGETAGISAEDLLEQLVEQRIIVQACMRPGQRWGDVMKPLLHGTRAETLAVVLDQGCPLATFPKITSATTEREKIRLPLPTNLHPNNLAAAMQLLSSNRLYRPAPKSNSADLFIKQSNLIIELQDKSGVSVGVSFLDACQEVEKCIQEGPVLWVLVALKLTDSLLRCVGTEKALLLTPGVYQEEKSAEGGLLYRPAGKSKKWQKRILRGTWSDLGSASGEAKDTRRLEVREGLELVIPHPEHVKAFLEDDFEI</sequence>
<evidence type="ECO:0000313" key="2">
    <source>
        <dbReference type="Proteomes" id="UP000601435"/>
    </source>
</evidence>
<name>A0A813BTR0_9DINO</name>
<evidence type="ECO:0000313" key="1">
    <source>
        <dbReference type="EMBL" id="CAE7914272.1"/>
    </source>
</evidence>
<dbReference type="AlphaFoldDB" id="A0A813BTR0"/>
<keyword evidence="2" id="KW-1185">Reference proteome</keyword>
<organism evidence="1 2">
    <name type="scientific">Symbiodinium necroappetens</name>
    <dbReference type="NCBI Taxonomy" id="1628268"/>
    <lineage>
        <taxon>Eukaryota</taxon>
        <taxon>Sar</taxon>
        <taxon>Alveolata</taxon>
        <taxon>Dinophyceae</taxon>
        <taxon>Suessiales</taxon>
        <taxon>Symbiodiniaceae</taxon>
        <taxon>Symbiodinium</taxon>
    </lineage>
</organism>
<dbReference type="OrthoDB" id="424118at2759"/>
<protein>
    <submittedName>
        <fullName evidence="1">Uncharacterized protein</fullName>
    </submittedName>
</protein>
<accession>A0A813BTR0</accession>